<proteinExistence type="predicted"/>
<evidence type="ECO:0000256" key="5">
    <source>
        <dbReference type="SAM" id="MobiDB-lite"/>
    </source>
</evidence>
<dbReference type="SUPFAM" id="SSF103481">
    <property type="entry name" value="Multidrug resistance efflux transporter EmrE"/>
    <property type="match status" value="1"/>
</dbReference>
<feature type="transmembrane region" description="Helical" evidence="6">
    <location>
        <begin position="269"/>
        <end position="286"/>
    </location>
</feature>
<feature type="transmembrane region" description="Helical" evidence="6">
    <location>
        <begin position="210"/>
        <end position="230"/>
    </location>
</feature>
<keyword evidence="4 6" id="KW-0472">Membrane</keyword>
<comment type="subcellular location">
    <subcellularLocation>
        <location evidence="1">Membrane</location>
        <topology evidence="1">Multi-pass membrane protein</topology>
    </subcellularLocation>
</comment>
<comment type="caution">
    <text evidence="7">The sequence shown here is derived from an EMBL/GenBank/DDBJ whole genome shotgun (WGS) entry which is preliminary data.</text>
</comment>
<reference evidence="7 8" key="1">
    <citation type="submission" date="2020-02" db="EMBL/GenBank/DDBJ databases">
        <title>Whole-genome analyses of novel actinobacteria.</title>
        <authorList>
            <person name="Sahin N."/>
        </authorList>
    </citation>
    <scope>NUCLEOTIDE SEQUENCE [LARGE SCALE GENOMIC DNA]</scope>
    <source>
        <strain evidence="7 8">A7024</strain>
    </source>
</reference>
<feature type="transmembrane region" description="Helical" evidence="6">
    <location>
        <begin position="167"/>
        <end position="190"/>
    </location>
</feature>
<evidence type="ECO:0000256" key="3">
    <source>
        <dbReference type="ARBA" id="ARBA00022989"/>
    </source>
</evidence>
<sequence length="308" mass="32540">MWWGVIAALLANAFISTGFVLEKQALTKLPALTVRRPGAMIGTLIRSPLWAVGCACLALGFAAQMITYGTLPLAAAQGILVSGLVLLLLLSSRILGERLTSREWIGITAILLSLGMIVASLDQEADHVSKSAPTVDFLQIALPSLAAGVWLYVVAEQRRRRRHRAPTTGISYGIAVGFLYGVSSLTIKGLSGLTDTGDLGGTVTRALQSPYPYVLCFTGAAGLVLSQAALQRCRASLIVPVCTTTNSLHAIIAGTIVFNEPLPDDPLRMALRLGGIVLAVSVLLALPRHDPTPEEPQKTAQDVEESPA</sequence>
<dbReference type="GO" id="GO:0016020">
    <property type="term" value="C:membrane"/>
    <property type="evidence" value="ECO:0007669"/>
    <property type="project" value="UniProtKB-SubCell"/>
</dbReference>
<dbReference type="PANTHER" id="PTHR40761">
    <property type="entry name" value="CONSERVED INTEGRAL MEMBRANE ALANINE VALINE AND LEUCINE RICH PROTEIN-RELATED"/>
    <property type="match status" value="1"/>
</dbReference>
<dbReference type="InterPro" id="IPR008521">
    <property type="entry name" value="Mg_trans_NIPA"/>
</dbReference>
<keyword evidence="2 6" id="KW-0812">Transmembrane</keyword>
<evidence type="ECO:0000256" key="2">
    <source>
        <dbReference type="ARBA" id="ARBA00022692"/>
    </source>
</evidence>
<feature type="transmembrane region" description="Helical" evidence="6">
    <location>
        <begin position="137"/>
        <end position="155"/>
    </location>
</feature>
<feature type="transmembrane region" description="Helical" evidence="6">
    <location>
        <begin position="47"/>
        <end position="67"/>
    </location>
</feature>
<keyword evidence="8" id="KW-1185">Reference proteome</keyword>
<dbReference type="Proteomes" id="UP000481583">
    <property type="component" value="Unassembled WGS sequence"/>
</dbReference>
<accession>A0A6G4UA11</accession>
<dbReference type="InterPro" id="IPR037185">
    <property type="entry name" value="EmrE-like"/>
</dbReference>
<feature type="transmembrane region" description="Helical" evidence="6">
    <location>
        <begin position="73"/>
        <end position="92"/>
    </location>
</feature>
<name>A0A6G4UA11_9ACTN</name>
<dbReference type="PANTHER" id="PTHR40761:SF1">
    <property type="entry name" value="CONSERVED INTEGRAL MEMBRANE ALANINE VALINE AND LEUCINE RICH PROTEIN-RELATED"/>
    <property type="match status" value="1"/>
</dbReference>
<feature type="transmembrane region" description="Helical" evidence="6">
    <location>
        <begin position="6"/>
        <end position="26"/>
    </location>
</feature>
<dbReference type="GO" id="GO:0015095">
    <property type="term" value="F:magnesium ion transmembrane transporter activity"/>
    <property type="evidence" value="ECO:0007669"/>
    <property type="project" value="InterPro"/>
</dbReference>
<dbReference type="Pfam" id="PF05653">
    <property type="entry name" value="Mg_trans_NIPA"/>
    <property type="match status" value="1"/>
</dbReference>
<evidence type="ECO:0008006" key="9">
    <source>
        <dbReference type="Google" id="ProtNLM"/>
    </source>
</evidence>
<dbReference type="RefSeq" id="WP_165243172.1">
    <property type="nucleotide sequence ID" value="NZ_JAAKZV010000236.1"/>
</dbReference>
<organism evidence="7 8">
    <name type="scientific">Streptomyces coryli</name>
    <dbReference type="NCBI Taxonomy" id="1128680"/>
    <lineage>
        <taxon>Bacteria</taxon>
        <taxon>Bacillati</taxon>
        <taxon>Actinomycetota</taxon>
        <taxon>Actinomycetes</taxon>
        <taxon>Kitasatosporales</taxon>
        <taxon>Streptomycetaceae</taxon>
        <taxon>Streptomyces</taxon>
    </lineage>
</organism>
<feature type="region of interest" description="Disordered" evidence="5">
    <location>
        <begin position="289"/>
        <end position="308"/>
    </location>
</feature>
<dbReference type="EMBL" id="JAAKZV010000236">
    <property type="protein sequence ID" value="NGN68842.1"/>
    <property type="molecule type" value="Genomic_DNA"/>
</dbReference>
<feature type="non-terminal residue" evidence="7">
    <location>
        <position position="308"/>
    </location>
</feature>
<evidence type="ECO:0000256" key="4">
    <source>
        <dbReference type="ARBA" id="ARBA00023136"/>
    </source>
</evidence>
<evidence type="ECO:0000313" key="8">
    <source>
        <dbReference type="Proteomes" id="UP000481583"/>
    </source>
</evidence>
<evidence type="ECO:0000256" key="6">
    <source>
        <dbReference type="SAM" id="Phobius"/>
    </source>
</evidence>
<gene>
    <name evidence="7" type="ORF">G5C51_33735</name>
</gene>
<feature type="transmembrane region" description="Helical" evidence="6">
    <location>
        <begin position="237"/>
        <end position="257"/>
    </location>
</feature>
<dbReference type="AlphaFoldDB" id="A0A6G4UA11"/>
<protein>
    <recommendedName>
        <fullName evidence="9">Magnesium transporter NIPA</fullName>
    </recommendedName>
</protein>
<feature type="transmembrane region" description="Helical" evidence="6">
    <location>
        <begin position="104"/>
        <end position="121"/>
    </location>
</feature>
<evidence type="ECO:0000256" key="1">
    <source>
        <dbReference type="ARBA" id="ARBA00004141"/>
    </source>
</evidence>
<evidence type="ECO:0000313" key="7">
    <source>
        <dbReference type="EMBL" id="NGN68842.1"/>
    </source>
</evidence>
<keyword evidence="3 6" id="KW-1133">Transmembrane helix</keyword>